<evidence type="ECO:0000313" key="10">
    <source>
        <dbReference type="EMBL" id="AUH05552.1"/>
    </source>
</evidence>
<evidence type="ECO:0000256" key="4">
    <source>
        <dbReference type="ARBA" id="ARBA00023125"/>
    </source>
</evidence>
<dbReference type="KEGG" id="sera:Ser39006_016265"/>
<keyword evidence="11" id="KW-1185">Reference proteome</keyword>
<evidence type="ECO:0000256" key="3">
    <source>
        <dbReference type="ARBA" id="ARBA00023015"/>
    </source>
</evidence>
<dbReference type="EMBL" id="CP025085">
    <property type="protein sequence ID" value="AUH01231.1"/>
    <property type="molecule type" value="Genomic_DNA"/>
</dbReference>
<evidence type="ECO:0000256" key="1">
    <source>
        <dbReference type="ARBA" id="ARBA00022741"/>
    </source>
</evidence>
<gene>
    <name evidence="9" type="ORF">CWC46_16265</name>
    <name evidence="10" type="ORF">Ser39006_016265</name>
</gene>
<dbReference type="PROSITE" id="PS50045">
    <property type="entry name" value="SIGMA54_INTERACT_4"/>
    <property type="match status" value="1"/>
</dbReference>
<dbReference type="InterPro" id="IPR058031">
    <property type="entry name" value="AAA_lid_NorR"/>
</dbReference>
<dbReference type="RefSeq" id="WP_021015495.1">
    <property type="nucleotide sequence ID" value="NZ_CP025084.1"/>
</dbReference>
<dbReference type="PROSITE" id="PS00688">
    <property type="entry name" value="SIGMA54_INTERACT_3"/>
    <property type="match status" value="1"/>
</dbReference>
<reference evidence="9 12" key="3">
    <citation type="submission" date="2017-11" db="EMBL/GenBank/DDBJ databases">
        <title>Complete genome sequence of Serratia sp. ATCC 39006 LacA.</title>
        <authorList>
            <person name="Hampton H.G."/>
            <person name="Jackson S.A."/>
            <person name="Jauregui R."/>
            <person name="Poulter G.T.M."/>
            <person name="Salmond G.P.C."/>
            <person name="Fineran P.C."/>
        </authorList>
    </citation>
    <scope>NUCLEOTIDE SEQUENCE [LARGE SCALE GENOMIC DNA]</scope>
    <source>
        <strain evidence="9 12">ATCC 39006</strain>
    </source>
</reference>
<dbReference type="Pfam" id="PF25601">
    <property type="entry name" value="AAA_lid_14"/>
    <property type="match status" value="1"/>
</dbReference>
<organism evidence="10 11">
    <name type="scientific">Serratia sp. (strain ATCC 39006)</name>
    <name type="common">Prodigiosinella confusarubida</name>
    <dbReference type="NCBI Taxonomy" id="104623"/>
    <lineage>
        <taxon>Bacteria</taxon>
        <taxon>Pseudomonadati</taxon>
        <taxon>Pseudomonadota</taxon>
        <taxon>Gammaproteobacteria</taxon>
        <taxon>Enterobacterales</taxon>
        <taxon>Pectobacteriaceae</taxon>
        <taxon>Prodigiosinella</taxon>
    </lineage>
</organism>
<dbReference type="SMART" id="SM00448">
    <property type="entry name" value="REC"/>
    <property type="match status" value="1"/>
</dbReference>
<evidence type="ECO:0000313" key="12">
    <source>
        <dbReference type="Proteomes" id="UP000233778"/>
    </source>
</evidence>
<dbReference type="Proteomes" id="UP000233778">
    <property type="component" value="Chromosome"/>
</dbReference>
<sequence length="483" mass="54229">MGKRYRVLVADDDAIILSTLKLMLKVHQFEVITATQPEEVLTQVRQGTPDIALVDLNYQRDTTSGQEGLSLIESIRQIDADLPVVVMSGWGSIDIAVDAMKNGAADFIQKPWENERLVHVLNTQLQLVEGIKKQRSLLQQNTLLQEQLHPCLQKNIVACSRAMQELLNLLDQVIPSDASILLTGENGTGKSMLASYIHQRSMRREMSYVSVNMGCIPDSLFESEMFGHVKGAFTDAKQQRIGRFELADGGTLFLDEIGNTPLNQQVKLLRMLEERQFEKVGASKTQFADVRIIAATNADFDTMIANGSFRRDLYYRLNTFEFRVPALRERPEDIGPLAQGMMAAFAEKYRKPVLVLTSEALELLQQYPWPGNIRELNHILERAVLLSRAGTLDVPLLKMVLSMDFTPNNADSRLPCEPTCADNLPGISAAVDLDDEGTWQTLDDIEQMALQQRLREFDGNVIEAAESLGLSRSAFYRRLKKNS</sequence>
<dbReference type="Pfam" id="PF00158">
    <property type="entry name" value="Sigma54_activat"/>
    <property type="match status" value="1"/>
</dbReference>
<dbReference type="PRINTS" id="PR01590">
    <property type="entry name" value="HTHFIS"/>
</dbReference>
<dbReference type="InterPro" id="IPR027417">
    <property type="entry name" value="P-loop_NTPase"/>
</dbReference>
<dbReference type="GO" id="GO:0006355">
    <property type="term" value="P:regulation of DNA-templated transcription"/>
    <property type="evidence" value="ECO:0007669"/>
    <property type="project" value="InterPro"/>
</dbReference>
<dbReference type="InterPro" id="IPR003593">
    <property type="entry name" value="AAA+_ATPase"/>
</dbReference>
<proteinExistence type="predicted"/>
<name>A0A2I5T9I4_SERS3</name>
<feature type="domain" description="Response regulatory" evidence="8">
    <location>
        <begin position="6"/>
        <end position="125"/>
    </location>
</feature>
<dbReference type="STRING" id="104623.Ser39006_02229"/>
<dbReference type="Gene3D" id="1.10.10.60">
    <property type="entry name" value="Homeodomain-like"/>
    <property type="match status" value="1"/>
</dbReference>
<evidence type="ECO:0000313" key="9">
    <source>
        <dbReference type="EMBL" id="AUH01231.1"/>
    </source>
</evidence>
<dbReference type="PANTHER" id="PTHR32071:SF57">
    <property type="entry name" value="C4-DICARBOXYLATE TRANSPORT TRANSCRIPTIONAL REGULATORY PROTEIN DCTD"/>
    <property type="match status" value="1"/>
</dbReference>
<accession>A0A2I5T9I4</accession>
<keyword evidence="2" id="KW-0067">ATP-binding</keyword>
<dbReference type="Pfam" id="PF00072">
    <property type="entry name" value="Response_reg"/>
    <property type="match status" value="1"/>
</dbReference>
<dbReference type="InterPro" id="IPR002078">
    <property type="entry name" value="Sigma_54_int"/>
</dbReference>
<keyword evidence="1" id="KW-0547">Nucleotide-binding</keyword>
<evidence type="ECO:0000259" key="7">
    <source>
        <dbReference type="PROSITE" id="PS50045"/>
    </source>
</evidence>
<dbReference type="PROSITE" id="PS00676">
    <property type="entry name" value="SIGMA54_INTERACT_2"/>
    <property type="match status" value="1"/>
</dbReference>
<keyword evidence="6" id="KW-0597">Phosphoprotein</keyword>
<dbReference type="CDD" id="cd00009">
    <property type="entry name" value="AAA"/>
    <property type="match status" value="1"/>
</dbReference>
<dbReference type="AlphaFoldDB" id="A0A2I5T9I4"/>
<dbReference type="SMART" id="SM00382">
    <property type="entry name" value="AAA"/>
    <property type="match status" value="1"/>
</dbReference>
<reference evidence="10" key="4">
    <citation type="submission" date="2017-11" db="EMBL/GenBank/DDBJ databases">
        <title>Complete genome sequence of Serratia sp. ATCC 39006.</title>
        <authorList>
            <person name="Hampton H.G."/>
            <person name="Jackson S.A."/>
            <person name="Jauregui R."/>
            <person name="Poulter G.T.M."/>
            <person name="Salmond G.P.C."/>
            <person name="Fineran P.C."/>
        </authorList>
    </citation>
    <scope>NUCLEOTIDE SEQUENCE</scope>
    <source>
        <strain evidence="10">ATCC 39006</strain>
    </source>
</reference>
<evidence type="ECO:0000313" key="11">
    <source>
        <dbReference type="Proteomes" id="UP000017700"/>
    </source>
</evidence>
<feature type="domain" description="Sigma-54 factor interaction" evidence="7">
    <location>
        <begin position="156"/>
        <end position="385"/>
    </location>
</feature>
<keyword evidence="3" id="KW-0805">Transcription regulation</keyword>
<dbReference type="PANTHER" id="PTHR32071">
    <property type="entry name" value="TRANSCRIPTIONAL REGULATORY PROTEIN"/>
    <property type="match status" value="1"/>
</dbReference>
<dbReference type="InterPro" id="IPR009057">
    <property type="entry name" value="Homeodomain-like_sf"/>
</dbReference>
<dbReference type="GO" id="GO:0005524">
    <property type="term" value="F:ATP binding"/>
    <property type="evidence" value="ECO:0007669"/>
    <property type="project" value="UniProtKB-KW"/>
</dbReference>
<evidence type="ECO:0000259" key="8">
    <source>
        <dbReference type="PROSITE" id="PS50110"/>
    </source>
</evidence>
<reference evidence="10" key="2">
    <citation type="submission" date="2013-09" db="EMBL/GenBank/DDBJ databases">
        <authorList>
            <person name="Wang G."/>
            <person name="Yang Y."/>
            <person name="Su Y."/>
        </authorList>
    </citation>
    <scope>NUCLEOTIDE SEQUENCE</scope>
    <source>
        <strain evidence="10">ATCC 39006</strain>
    </source>
</reference>
<dbReference type="InterPro" id="IPR002197">
    <property type="entry name" value="HTH_Fis"/>
</dbReference>
<dbReference type="Pfam" id="PF02954">
    <property type="entry name" value="HTH_8"/>
    <property type="match status" value="1"/>
</dbReference>
<dbReference type="PROSITE" id="PS50110">
    <property type="entry name" value="RESPONSE_REGULATORY"/>
    <property type="match status" value="1"/>
</dbReference>
<dbReference type="KEGG" id="serq:CWC46_16265"/>
<dbReference type="SUPFAM" id="SSF52540">
    <property type="entry name" value="P-loop containing nucleoside triphosphate hydrolases"/>
    <property type="match status" value="1"/>
</dbReference>
<dbReference type="Gene3D" id="3.40.50.2300">
    <property type="match status" value="1"/>
</dbReference>
<dbReference type="Gene3D" id="3.40.50.300">
    <property type="entry name" value="P-loop containing nucleotide triphosphate hydrolases"/>
    <property type="match status" value="1"/>
</dbReference>
<dbReference type="InterPro" id="IPR025944">
    <property type="entry name" value="Sigma_54_int_dom_CS"/>
</dbReference>
<dbReference type="GO" id="GO:0000160">
    <property type="term" value="P:phosphorelay signal transduction system"/>
    <property type="evidence" value="ECO:0007669"/>
    <property type="project" value="InterPro"/>
</dbReference>
<dbReference type="SUPFAM" id="SSF46689">
    <property type="entry name" value="Homeodomain-like"/>
    <property type="match status" value="1"/>
</dbReference>
<dbReference type="SUPFAM" id="SSF52172">
    <property type="entry name" value="CheY-like"/>
    <property type="match status" value="1"/>
</dbReference>
<dbReference type="FunFam" id="3.40.50.300:FF:000006">
    <property type="entry name" value="DNA-binding transcriptional regulator NtrC"/>
    <property type="match status" value="1"/>
</dbReference>
<feature type="modified residue" description="4-aspartylphosphate" evidence="6">
    <location>
        <position position="55"/>
    </location>
</feature>
<keyword evidence="5" id="KW-0804">Transcription</keyword>
<dbReference type="Proteomes" id="UP000017700">
    <property type="component" value="Chromosome"/>
</dbReference>
<evidence type="ECO:0000256" key="6">
    <source>
        <dbReference type="PROSITE-ProRule" id="PRU00169"/>
    </source>
</evidence>
<dbReference type="InterPro" id="IPR011006">
    <property type="entry name" value="CheY-like_superfamily"/>
</dbReference>
<evidence type="ECO:0000256" key="2">
    <source>
        <dbReference type="ARBA" id="ARBA00022840"/>
    </source>
</evidence>
<dbReference type="OrthoDB" id="9804019at2"/>
<dbReference type="Gene3D" id="1.10.8.60">
    <property type="match status" value="1"/>
</dbReference>
<reference evidence="10 11" key="1">
    <citation type="journal article" date="2013" name="Genome Announc.">
        <title>Draft genome sequence of Serratia sp. strain ATCC 39006, a model bacterium for analysis of the biosynthesis and regulation of prodigiosin, a carbapenem, and gas vesicles.</title>
        <authorList>
            <person name="Fineran P.C."/>
            <person name="Iglesias Cans M.C."/>
            <person name="Ramsay J.P."/>
            <person name="Wilf N.M."/>
            <person name="Cossyleon D."/>
            <person name="McNeil M.B."/>
            <person name="Williamson N.R."/>
            <person name="Monson R.E."/>
            <person name="Becher S.A."/>
            <person name="Stanton J.A."/>
            <person name="Brugger K."/>
            <person name="Brown S.D."/>
            <person name="Salmond G.P."/>
        </authorList>
    </citation>
    <scope>NUCLEOTIDE SEQUENCE [LARGE SCALE GENOMIC DNA]</scope>
    <source>
        <strain evidence="10">ATCC 39006</strain>
        <strain evidence="11">ATCC 39006 / SC 11482</strain>
    </source>
</reference>
<dbReference type="InterPro" id="IPR001789">
    <property type="entry name" value="Sig_transdc_resp-reg_receiver"/>
</dbReference>
<dbReference type="InterPro" id="IPR025943">
    <property type="entry name" value="Sigma_54_int_dom_ATP-bd_2"/>
</dbReference>
<protein>
    <submittedName>
        <fullName evidence="10">Sigma-54-dependent Fis family transcriptional regulator</fullName>
    </submittedName>
</protein>
<evidence type="ECO:0000256" key="5">
    <source>
        <dbReference type="ARBA" id="ARBA00023163"/>
    </source>
</evidence>
<keyword evidence="4" id="KW-0238">DNA-binding</keyword>
<dbReference type="GO" id="GO:0043565">
    <property type="term" value="F:sequence-specific DNA binding"/>
    <property type="evidence" value="ECO:0007669"/>
    <property type="project" value="InterPro"/>
</dbReference>
<dbReference type="EMBL" id="CP025084">
    <property type="protein sequence ID" value="AUH05552.1"/>
    <property type="molecule type" value="Genomic_DNA"/>
</dbReference>